<feature type="compositionally biased region" description="Low complexity" evidence="8">
    <location>
        <begin position="51"/>
        <end position="72"/>
    </location>
</feature>
<reference evidence="11" key="1">
    <citation type="submission" date="2021-02" db="EMBL/GenBank/DDBJ databases">
        <authorList>
            <person name="Nowell W R."/>
        </authorList>
    </citation>
    <scope>NUCLEOTIDE SEQUENCE</scope>
</reference>
<dbReference type="GO" id="GO:0008270">
    <property type="term" value="F:zinc ion binding"/>
    <property type="evidence" value="ECO:0007669"/>
    <property type="project" value="UniProtKB-KW"/>
</dbReference>
<dbReference type="SUPFAM" id="SSF57850">
    <property type="entry name" value="RING/U-box"/>
    <property type="match status" value="1"/>
</dbReference>
<dbReference type="GO" id="GO:0061630">
    <property type="term" value="F:ubiquitin protein ligase activity"/>
    <property type="evidence" value="ECO:0007669"/>
    <property type="project" value="UniProtKB-EC"/>
</dbReference>
<dbReference type="GO" id="GO:0000209">
    <property type="term" value="P:protein polyubiquitination"/>
    <property type="evidence" value="ECO:0007669"/>
    <property type="project" value="InterPro"/>
</dbReference>
<keyword evidence="4 7" id="KW-0479">Metal-binding</keyword>
<evidence type="ECO:0000256" key="5">
    <source>
        <dbReference type="ARBA" id="ARBA00022771"/>
    </source>
</evidence>
<dbReference type="AlphaFoldDB" id="A0A819A0M7"/>
<keyword evidence="3" id="KW-0808">Transferase</keyword>
<gene>
    <name evidence="11" type="ORF">JBS370_LOCUS14024</name>
</gene>
<dbReference type="InterPro" id="IPR036855">
    <property type="entry name" value="Znf_CCCH_sf"/>
</dbReference>
<evidence type="ECO:0000256" key="1">
    <source>
        <dbReference type="ARBA" id="ARBA00000900"/>
    </source>
</evidence>
<evidence type="ECO:0000259" key="9">
    <source>
        <dbReference type="PROSITE" id="PS50089"/>
    </source>
</evidence>
<evidence type="ECO:0000313" key="12">
    <source>
        <dbReference type="Proteomes" id="UP000663836"/>
    </source>
</evidence>
<comment type="catalytic activity">
    <reaction evidence="1">
        <text>S-ubiquitinyl-[E2 ubiquitin-conjugating enzyme]-L-cysteine + [acceptor protein]-L-lysine = [E2 ubiquitin-conjugating enzyme]-L-cysteine + N(6)-ubiquitinyl-[acceptor protein]-L-lysine.</text>
        <dbReference type="EC" id="2.3.2.27"/>
    </reaction>
</comment>
<feature type="region of interest" description="Disordered" evidence="8">
    <location>
        <begin position="1"/>
        <end position="108"/>
    </location>
</feature>
<keyword evidence="6 7" id="KW-0862">Zinc</keyword>
<keyword evidence="5 7" id="KW-0863">Zinc-finger</keyword>
<feature type="compositionally biased region" description="Polar residues" evidence="8">
    <location>
        <begin position="30"/>
        <end position="42"/>
    </location>
</feature>
<evidence type="ECO:0000256" key="6">
    <source>
        <dbReference type="ARBA" id="ARBA00022833"/>
    </source>
</evidence>
<feature type="compositionally biased region" description="Basic and acidic residues" evidence="8">
    <location>
        <begin position="233"/>
        <end position="265"/>
    </location>
</feature>
<dbReference type="EMBL" id="CAJOBD010001240">
    <property type="protein sequence ID" value="CAF3777183.1"/>
    <property type="molecule type" value="Genomic_DNA"/>
</dbReference>
<dbReference type="SMART" id="SM00184">
    <property type="entry name" value="RING"/>
    <property type="match status" value="1"/>
</dbReference>
<evidence type="ECO:0000313" key="11">
    <source>
        <dbReference type="EMBL" id="CAF3777183.1"/>
    </source>
</evidence>
<sequence>MSSERSISPDPLPRSHSRSSVVLIDDKGSNGHNARQPSSSVTQKRRRENSNRSPSPRSATSRSRSRSSIEGSKSPDVRKNANNNNNHRSPSPVRQSNSSSKRRRRRGSDADAGRHICAICSCDVEAAKRLYGVLDNCDHIFCYECIVSWKRSKYSNAESESCPVCKVRSSFITPSKQWFDNKDDKYRLVKKHKNHLKTLPCRYYLRHGFCRYSDRCFYDHYEAAKQYKQQHQHSKERDRDRDRGGDRDRERDRERDRDRDRDHQGGSHRGSHNGSRAYQHSPSPASPPPSASRYSSSRYRERAY</sequence>
<dbReference type="InterPro" id="IPR001841">
    <property type="entry name" value="Znf_RING"/>
</dbReference>
<comment type="caution">
    <text evidence="11">The sequence shown here is derived from an EMBL/GenBank/DDBJ whole genome shotgun (WGS) entry which is preliminary data.</text>
</comment>
<evidence type="ECO:0000256" key="2">
    <source>
        <dbReference type="ARBA" id="ARBA00012483"/>
    </source>
</evidence>
<proteinExistence type="predicted"/>
<dbReference type="PROSITE" id="PS50103">
    <property type="entry name" value="ZF_C3H1"/>
    <property type="match status" value="1"/>
</dbReference>
<feature type="compositionally biased region" description="Low complexity" evidence="8">
    <location>
        <begin position="80"/>
        <end position="99"/>
    </location>
</feature>
<dbReference type="PANTHER" id="PTHR11224:SF10">
    <property type="entry name" value="IP09428P-RELATED"/>
    <property type="match status" value="1"/>
</dbReference>
<feature type="domain" description="C3H1-type" evidence="10">
    <location>
        <begin position="196"/>
        <end position="223"/>
    </location>
</feature>
<dbReference type="InterPro" id="IPR045072">
    <property type="entry name" value="MKRN-like"/>
</dbReference>
<dbReference type="InterPro" id="IPR000571">
    <property type="entry name" value="Znf_CCCH"/>
</dbReference>
<dbReference type="SUPFAM" id="SSF90229">
    <property type="entry name" value="CCCH zinc finger"/>
    <property type="match status" value="1"/>
</dbReference>
<feature type="region of interest" description="Disordered" evidence="8">
    <location>
        <begin position="227"/>
        <end position="304"/>
    </location>
</feature>
<dbReference type="Proteomes" id="UP000663836">
    <property type="component" value="Unassembled WGS sequence"/>
</dbReference>
<accession>A0A819A0M7</accession>
<dbReference type="EC" id="2.3.2.27" evidence="2"/>
<evidence type="ECO:0000256" key="7">
    <source>
        <dbReference type="PROSITE-ProRule" id="PRU00723"/>
    </source>
</evidence>
<dbReference type="Gene3D" id="3.30.40.10">
    <property type="entry name" value="Zinc/RING finger domain, C3HC4 (zinc finger)"/>
    <property type="match status" value="1"/>
</dbReference>
<protein>
    <recommendedName>
        <fullName evidence="2">RING-type E3 ubiquitin transferase</fullName>
        <ecNumber evidence="2">2.3.2.27</ecNumber>
    </recommendedName>
</protein>
<dbReference type="InterPro" id="IPR013083">
    <property type="entry name" value="Znf_RING/FYVE/PHD"/>
</dbReference>
<dbReference type="PROSITE" id="PS00518">
    <property type="entry name" value="ZF_RING_1"/>
    <property type="match status" value="1"/>
</dbReference>
<dbReference type="PANTHER" id="PTHR11224">
    <property type="entry name" value="MAKORIN-RELATED"/>
    <property type="match status" value="1"/>
</dbReference>
<dbReference type="Pfam" id="PF13639">
    <property type="entry name" value="zf-RING_2"/>
    <property type="match status" value="1"/>
</dbReference>
<evidence type="ECO:0000259" key="10">
    <source>
        <dbReference type="PROSITE" id="PS50103"/>
    </source>
</evidence>
<name>A0A819A0M7_9BILA</name>
<dbReference type="Pfam" id="PF00642">
    <property type="entry name" value="zf-CCCH"/>
    <property type="match status" value="1"/>
</dbReference>
<feature type="zinc finger region" description="C3H1-type" evidence="7">
    <location>
        <begin position="196"/>
        <end position="223"/>
    </location>
</feature>
<evidence type="ECO:0000256" key="8">
    <source>
        <dbReference type="SAM" id="MobiDB-lite"/>
    </source>
</evidence>
<evidence type="ECO:0000256" key="3">
    <source>
        <dbReference type="ARBA" id="ARBA00022679"/>
    </source>
</evidence>
<feature type="domain" description="RING-type" evidence="9">
    <location>
        <begin position="117"/>
        <end position="166"/>
    </location>
</feature>
<organism evidence="11 12">
    <name type="scientific">Rotaria sordida</name>
    <dbReference type="NCBI Taxonomy" id="392033"/>
    <lineage>
        <taxon>Eukaryota</taxon>
        <taxon>Metazoa</taxon>
        <taxon>Spiralia</taxon>
        <taxon>Gnathifera</taxon>
        <taxon>Rotifera</taxon>
        <taxon>Eurotatoria</taxon>
        <taxon>Bdelloidea</taxon>
        <taxon>Philodinida</taxon>
        <taxon>Philodinidae</taxon>
        <taxon>Rotaria</taxon>
    </lineage>
</organism>
<evidence type="ECO:0000256" key="4">
    <source>
        <dbReference type="ARBA" id="ARBA00022723"/>
    </source>
</evidence>
<dbReference type="InterPro" id="IPR017907">
    <property type="entry name" value="Znf_RING_CS"/>
</dbReference>
<dbReference type="PROSITE" id="PS50089">
    <property type="entry name" value="ZF_RING_2"/>
    <property type="match status" value="1"/>
</dbReference>